<dbReference type="Gene3D" id="3.50.50.60">
    <property type="entry name" value="FAD/NAD(P)-binding domain"/>
    <property type="match status" value="2"/>
</dbReference>
<dbReference type="SUPFAM" id="SSF51905">
    <property type="entry name" value="FAD/NAD(P)-binding domain"/>
    <property type="match status" value="2"/>
</dbReference>
<dbReference type="AlphaFoldDB" id="A0A0C3GBA2"/>
<dbReference type="InterPro" id="IPR050346">
    <property type="entry name" value="FMO-like"/>
</dbReference>
<protein>
    <recommendedName>
        <fullName evidence="7">FAD/NAD(P)-binding domain-containing protein</fullName>
    </recommendedName>
</protein>
<keyword evidence="2" id="KW-0274">FAD</keyword>
<reference evidence="6" key="2">
    <citation type="submission" date="2015-01" db="EMBL/GenBank/DDBJ databases">
        <title>Evolutionary Origins and Diversification of the Mycorrhizal Mutualists.</title>
        <authorList>
            <consortium name="DOE Joint Genome Institute"/>
            <consortium name="Mycorrhizal Genomics Consortium"/>
            <person name="Kohler A."/>
            <person name="Kuo A."/>
            <person name="Nagy L.G."/>
            <person name="Floudas D."/>
            <person name="Copeland A."/>
            <person name="Barry K.W."/>
            <person name="Cichocki N."/>
            <person name="Veneault-Fourrey C."/>
            <person name="LaButti K."/>
            <person name="Lindquist E.A."/>
            <person name="Lipzen A."/>
            <person name="Lundell T."/>
            <person name="Morin E."/>
            <person name="Murat C."/>
            <person name="Riley R."/>
            <person name="Ohm R."/>
            <person name="Sun H."/>
            <person name="Tunlid A."/>
            <person name="Henrissat B."/>
            <person name="Grigoriev I.V."/>
            <person name="Hibbett D.S."/>
            <person name="Martin F."/>
        </authorList>
    </citation>
    <scope>NUCLEOTIDE SEQUENCE [LARGE SCALE GENOMIC DNA]</scope>
    <source>
        <strain evidence="6">Zn</strain>
    </source>
</reference>
<evidence type="ECO:0000313" key="6">
    <source>
        <dbReference type="Proteomes" id="UP000054321"/>
    </source>
</evidence>
<accession>A0A0C3GBA2</accession>
<organism evidence="5 6">
    <name type="scientific">Oidiodendron maius (strain Zn)</name>
    <dbReference type="NCBI Taxonomy" id="913774"/>
    <lineage>
        <taxon>Eukaryota</taxon>
        <taxon>Fungi</taxon>
        <taxon>Dikarya</taxon>
        <taxon>Ascomycota</taxon>
        <taxon>Pezizomycotina</taxon>
        <taxon>Leotiomycetes</taxon>
        <taxon>Leotiomycetes incertae sedis</taxon>
        <taxon>Myxotrichaceae</taxon>
        <taxon>Oidiodendron</taxon>
    </lineage>
</organism>
<evidence type="ECO:0008006" key="7">
    <source>
        <dbReference type="Google" id="ProtNLM"/>
    </source>
</evidence>
<keyword evidence="6" id="KW-1185">Reference proteome</keyword>
<gene>
    <name evidence="5" type="ORF">OIDMADRAFT_61613</name>
</gene>
<dbReference type="InParanoid" id="A0A0C3GBA2"/>
<evidence type="ECO:0000313" key="5">
    <source>
        <dbReference type="EMBL" id="KIM93465.1"/>
    </source>
</evidence>
<keyword evidence="1" id="KW-0285">Flavoprotein</keyword>
<sequence>MSPASGINPETAGQLNPESAAQLEPELATQPVPEPATQPDPRPLIRFSISPGPRSPPPLLPSLSPDPEPAAQPVPEPDTRPIWPGRPELIHKRYVAEKVAWLKAYPGVRPAQYCKARGLEHYPKRWLNENRKYLGIQRLDLETETLLDYREHPPNWTDEEVKAWLDWDVQETIEVEIQVQAEFDACGGLSAECGVRGMEHPEVDVAIVGAGLSGIAFARFYLDTHPESRVIIVEKDSCIGGVWSTARVFDGFWVQSPLRMSFFSDVPLKLPKTASTANDMFESKYIAQYLEEYVDSHVYNGTSLRSRIRLNAEVTKVDKASQRWILYANDAAYPYLTCSKLTVASGLTSVPNIPTFPRSPDWYAPLLHHRDFGIYSGPVLAQHSAYKNVSVLGGGKSAADLVYASIKAGKKVNWIIRTTGQGPGIFMDPAGERRYRHAAEAGATQKSTMLNPSSFHTLPQWAQSLHQSDSERSNLLERLYAADNRFKAWANYRSREGALPGFRNLEPKASFFWGSGPVGVIQQEDFWDLVSKQVNVYRGHPCGTSSCALILDDGREVPTDIVLCGTGWNPAYQFFSDEQACRLGLPHEVRQDSADEQHWTNLMAQADVDVLRQFPVLAKPPTCKSVGEINLTPARLYHGVASLSDPSIVFLGRARISNNFRAAEAQAIWATAYFDGRTSPPPLEQARREVAYMNALSRRRYPTQGLDGINFHGDLVWYTDKLVADAGLTSHRKDWWVDPEEPCLASDFEDCKEEYLAKYGPR</sequence>
<reference evidence="5 6" key="1">
    <citation type="submission" date="2014-04" db="EMBL/GenBank/DDBJ databases">
        <authorList>
            <consortium name="DOE Joint Genome Institute"/>
            <person name="Kuo A."/>
            <person name="Martino E."/>
            <person name="Perotto S."/>
            <person name="Kohler A."/>
            <person name="Nagy L.G."/>
            <person name="Floudas D."/>
            <person name="Copeland A."/>
            <person name="Barry K.W."/>
            <person name="Cichocki N."/>
            <person name="Veneault-Fourrey C."/>
            <person name="LaButti K."/>
            <person name="Lindquist E.A."/>
            <person name="Lipzen A."/>
            <person name="Lundell T."/>
            <person name="Morin E."/>
            <person name="Murat C."/>
            <person name="Sun H."/>
            <person name="Tunlid A."/>
            <person name="Henrissat B."/>
            <person name="Grigoriev I.V."/>
            <person name="Hibbett D.S."/>
            <person name="Martin F."/>
            <person name="Nordberg H.P."/>
            <person name="Cantor M.N."/>
            <person name="Hua S.X."/>
        </authorList>
    </citation>
    <scope>NUCLEOTIDE SEQUENCE [LARGE SCALE GENOMIC DNA]</scope>
    <source>
        <strain evidence="5 6">Zn</strain>
    </source>
</reference>
<dbReference type="HOGENOM" id="CLU_019225_2_0_1"/>
<proteinExistence type="predicted"/>
<dbReference type="STRING" id="913774.A0A0C3GBA2"/>
<name>A0A0C3GBA2_OIDMZ</name>
<evidence type="ECO:0000256" key="4">
    <source>
        <dbReference type="SAM" id="MobiDB-lite"/>
    </source>
</evidence>
<feature type="region of interest" description="Disordered" evidence="4">
    <location>
        <begin position="1"/>
        <end position="84"/>
    </location>
</feature>
<dbReference type="Pfam" id="PF13738">
    <property type="entry name" value="Pyr_redox_3"/>
    <property type="match status" value="1"/>
</dbReference>
<dbReference type="OrthoDB" id="2915840at2759"/>
<evidence type="ECO:0000256" key="2">
    <source>
        <dbReference type="ARBA" id="ARBA00022827"/>
    </source>
</evidence>
<feature type="compositionally biased region" description="Pro residues" evidence="4">
    <location>
        <begin position="53"/>
        <end position="76"/>
    </location>
</feature>
<dbReference type="EMBL" id="KN832895">
    <property type="protein sequence ID" value="KIM93465.1"/>
    <property type="molecule type" value="Genomic_DNA"/>
</dbReference>
<dbReference type="GO" id="GO:0016491">
    <property type="term" value="F:oxidoreductase activity"/>
    <property type="evidence" value="ECO:0007669"/>
    <property type="project" value="UniProtKB-KW"/>
</dbReference>
<keyword evidence="3" id="KW-0560">Oxidoreductase</keyword>
<feature type="compositionally biased region" description="Pro residues" evidence="4">
    <location>
        <begin position="32"/>
        <end position="42"/>
    </location>
</feature>
<dbReference type="Proteomes" id="UP000054321">
    <property type="component" value="Unassembled WGS sequence"/>
</dbReference>
<dbReference type="InterPro" id="IPR036188">
    <property type="entry name" value="FAD/NAD-bd_sf"/>
</dbReference>
<dbReference type="PANTHER" id="PTHR23023">
    <property type="entry name" value="DIMETHYLANILINE MONOOXYGENASE"/>
    <property type="match status" value="1"/>
</dbReference>
<evidence type="ECO:0000256" key="3">
    <source>
        <dbReference type="ARBA" id="ARBA00023002"/>
    </source>
</evidence>
<evidence type="ECO:0000256" key="1">
    <source>
        <dbReference type="ARBA" id="ARBA00022630"/>
    </source>
</evidence>